<keyword evidence="1" id="KW-0472">Membrane</keyword>
<evidence type="ECO:0000256" key="1">
    <source>
        <dbReference type="SAM" id="Phobius"/>
    </source>
</evidence>
<dbReference type="EMBL" id="ADBJ01000050">
    <property type="protein sequence ID" value="EFA76150.1"/>
    <property type="molecule type" value="Genomic_DNA"/>
</dbReference>
<keyword evidence="3" id="KW-1185">Reference proteome</keyword>
<feature type="transmembrane region" description="Helical" evidence="1">
    <location>
        <begin position="85"/>
        <end position="107"/>
    </location>
</feature>
<keyword evidence="1" id="KW-1133">Transmembrane helix</keyword>
<dbReference type="RefSeq" id="XP_020428284.1">
    <property type="nucleotide sequence ID" value="XM_020581497.1"/>
</dbReference>
<proteinExistence type="predicted"/>
<reference evidence="2 3" key="1">
    <citation type="journal article" date="2011" name="Genome Res.">
        <title>Phylogeny-wide analysis of social amoeba genomes highlights ancient origins for complex intercellular communication.</title>
        <authorList>
            <person name="Heidel A.J."/>
            <person name="Lawal H.M."/>
            <person name="Felder M."/>
            <person name="Schilde C."/>
            <person name="Helps N.R."/>
            <person name="Tunggal B."/>
            <person name="Rivero F."/>
            <person name="John U."/>
            <person name="Schleicher M."/>
            <person name="Eichinger L."/>
            <person name="Platzer M."/>
            <person name="Noegel A.A."/>
            <person name="Schaap P."/>
            <person name="Gloeckner G."/>
        </authorList>
    </citation>
    <scope>NUCLEOTIDE SEQUENCE [LARGE SCALE GENOMIC DNA]</scope>
    <source>
        <strain evidence="3">ATCC 26659 / Pp 5 / PN500</strain>
    </source>
</reference>
<dbReference type="AlphaFoldDB" id="D3BRW8"/>
<protein>
    <submittedName>
        <fullName evidence="2">Uncharacterized protein</fullName>
    </submittedName>
</protein>
<accession>D3BRW8</accession>
<dbReference type="InParanoid" id="D3BRW8"/>
<dbReference type="Proteomes" id="UP000001396">
    <property type="component" value="Unassembled WGS sequence"/>
</dbReference>
<dbReference type="GeneID" id="31366201"/>
<gene>
    <name evidence="2" type="ORF">PPL_10732</name>
</gene>
<sequence>MKSSTNPVQPMVNQEYKYPRELLVSISHLLISNQGLEFFLNPIHHTFWLWKSLSGRARDHVHDKFNEMYWCTNMKLRMDPGNMDTLGVLATTCHYFILLFINTQLLLDLFYPNTTQLIN</sequence>
<keyword evidence="1" id="KW-0812">Transmembrane</keyword>
<organism evidence="2 3">
    <name type="scientific">Heterostelium pallidum (strain ATCC 26659 / Pp 5 / PN500)</name>
    <name type="common">Cellular slime mold</name>
    <name type="synonym">Polysphondylium pallidum</name>
    <dbReference type="NCBI Taxonomy" id="670386"/>
    <lineage>
        <taxon>Eukaryota</taxon>
        <taxon>Amoebozoa</taxon>
        <taxon>Evosea</taxon>
        <taxon>Eumycetozoa</taxon>
        <taxon>Dictyostelia</taxon>
        <taxon>Acytosteliales</taxon>
        <taxon>Acytosteliaceae</taxon>
        <taxon>Heterostelium</taxon>
    </lineage>
</organism>
<name>D3BRW8_HETP5</name>
<evidence type="ECO:0000313" key="3">
    <source>
        <dbReference type="Proteomes" id="UP000001396"/>
    </source>
</evidence>
<evidence type="ECO:0000313" key="2">
    <source>
        <dbReference type="EMBL" id="EFA76150.1"/>
    </source>
</evidence>
<comment type="caution">
    <text evidence="2">The sequence shown here is derived from an EMBL/GenBank/DDBJ whole genome shotgun (WGS) entry which is preliminary data.</text>
</comment>